<gene>
    <name evidence="2" type="ORF">NE237_000735</name>
</gene>
<dbReference type="InterPro" id="IPR029071">
    <property type="entry name" value="Ubiquitin-like_domsf"/>
</dbReference>
<dbReference type="OrthoDB" id="428577at2759"/>
<dbReference type="GO" id="GO:0043130">
    <property type="term" value="F:ubiquitin binding"/>
    <property type="evidence" value="ECO:0007669"/>
    <property type="project" value="TreeGrafter"/>
</dbReference>
<dbReference type="GO" id="GO:0043161">
    <property type="term" value="P:proteasome-mediated ubiquitin-dependent protein catabolic process"/>
    <property type="evidence" value="ECO:0007669"/>
    <property type="project" value="TreeGrafter"/>
</dbReference>
<keyword evidence="3" id="KW-1185">Reference proteome</keyword>
<dbReference type="GO" id="GO:0031593">
    <property type="term" value="F:polyubiquitin modification-dependent protein binding"/>
    <property type="evidence" value="ECO:0007669"/>
    <property type="project" value="TreeGrafter"/>
</dbReference>
<dbReference type="AlphaFoldDB" id="A0A9Q0QXS6"/>
<proteinExistence type="predicted"/>
<dbReference type="EMBL" id="JAMYWD010000003">
    <property type="protein sequence ID" value="KAJ4975629.1"/>
    <property type="molecule type" value="Genomic_DNA"/>
</dbReference>
<protein>
    <recommendedName>
        <fullName evidence="1">Ubiquitin-like domain-containing protein</fullName>
    </recommendedName>
</protein>
<feature type="domain" description="Ubiquitin-like" evidence="1">
    <location>
        <begin position="83"/>
        <end position="154"/>
    </location>
</feature>
<dbReference type="PROSITE" id="PS50053">
    <property type="entry name" value="UBIQUITIN_2"/>
    <property type="match status" value="3"/>
</dbReference>
<dbReference type="PANTHER" id="PTHR10621:SF0">
    <property type="entry name" value="UV EXCISION REPAIR PROTEIN RAD23"/>
    <property type="match status" value="1"/>
</dbReference>
<dbReference type="GO" id="GO:0005829">
    <property type="term" value="C:cytosol"/>
    <property type="evidence" value="ECO:0007669"/>
    <property type="project" value="TreeGrafter"/>
</dbReference>
<dbReference type="GO" id="GO:0070628">
    <property type="term" value="F:proteasome binding"/>
    <property type="evidence" value="ECO:0007669"/>
    <property type="project" value="TreeGrafter"/>
</dbReference>
<feature type="domain" description="Ubiquitin-like" evidence="1">
    <location>
        <begin position="3"/>
        <end position="62"/>
    </location>
</feature>
<feature type="domain" description="Ubiquitin-like" evidence="1">
    <location>
        <begin position="168"/>
        <end position="240"/>
    </location>
</feature>
<dbReference type="Gene3D" id="3.10.20.90">
    <property type="entry name" value="Phosphatidylinositol 3-kinase Catalytic Subunit, Chain A, domain 1"/>
    <property type="match status" value="3"/>
</dbReference>
<reference evidence="2" key="1">
    <citation type="journal article" date="2023" name="Plant J.">
        <title>The genome of the king protea, Protea cynaroides.</title>
        <authorList>
            <person name="Chang J."/>
            <person name="Duong T.A."/>
            <person name="Schoeman C."/>
            <person name="Ma X."/>
            <person name="Roodt D."/>
            <person name="Barker N."/>
            <person name="Li Z."/>
            <person name="Van de Peer Y."/>
            <person name="Mizrachi E."/>
        </authorList>
    </citation>
    <scope>NUCLEOTIDE SEQUENCE</scope>
    <source>
        <tissue evidence="2">Young leaves</tissue>
    </source>
</reference>
<dbReference type="Pfam" id="PF00240">
    <property type="entry name" value="ubiquitin"/>
    <property type="match status" value="3"/>
</dbReference>
<dbReference type="SMART" id="SM00213">
    <property type="entry name" value="UBQ"/>
    <property type="match status" value="3"/>
</dbReference>
<evidence type="ECO:0000313" key="2">
    <source>
        <dbReference type="EMBL" id="KAJ4975629.1"/>
    </source>
</evidence>
<dbReference type="Proteomes" id="UP001141806">
    <property type="component" value="Unassembled WGS sequence"/>
</dbReference>
<accession>A0A9Q0QXS6</accession>
<organism evidence="2 3">
    <name type="scientific">Protea cynaroides</name>
    <dbReference type="NCBI Taxonomy" id="273540"/>
    <lineage>
        <taxon>Eukaryota</taxon>
        <taxon>Viridiplantae</taxon>
        <taxon>Streptophyta</taxon>
        <taxon>Embryophyta</taxon>
        <taxon>Tracheophyta</taxon>
        <taxon>Spermatophyta</taxon>
        <taxon>Magnoliopsida</taxon>
        <taxon>Proteales</taxon>
        <taxon>Proteaceae</taxon>
        <taxon>Protea</taxon>
    </lineage>
</organism>
<sequence length="248" mass="28373">MTMRVTIATSEGEFLTEVGHTETILELKHRIEQLLGIPVAFQTLEVYGFELIDGLDMEDYPIVVEGTKIDLIIAPQQPPTTMIQITVKTSSKRIHLEVDRTESVRSLKEKIHIIDGIPIKRLMLYFSGIEMRDEYRSLSEYGLCDQSEIIMYMKSSTRTTTEIPTSRLNVLVQTSSSLLNSASIPLEINNTTTINELRKMLLDSKILPADDYFFIHKQRIMRDSFSLHWHGVENGDSLYVFKGTVSRQ</sequence>
<dbReference type="PANTHER" id="PTHR10621">
    <property type="entry name" value="UV EXCISION REPAIR PROTEIN RAD23"/>
    <property type="match status" value="1"/>
</dbReference>
<evidence type="ECO:0000259" key="1">
    <source>
        <dbReference type="PROSITE" id="PS50053"/>
    </source>
</evidence>
<comment type="caution">
    <text evidence="2">The sequence shown here is derived from an EMBL/GenBank/DDBJ whole genome shotgun (WGS) entry which is preliminary data.</text>
</comment>
<dbReference type="InterPro" id="IPR000626">
    <property type="entry name" value="Ubiquitin-like_dom"/>
</dbReference>
<dbReference type="GO" id="GO:0005654">
    <property type="term" value="C:nucleoplasm"/>
    <property type="evidence" value="ECO:0007669"/>
    <property type="project" value="TreeGrafter"/>
</dbReference>
<name>A0A9Q0QXS6_9MAGN</name>
<evidence type="ECO:0000313" key="3">
    <source>
        <dbReference type="Proteomes" id="UP001141806"/>
    </source>
</evidence>
<dbReference type="SUPFAM" id="SSF54236">
    <property type="entry name" value="Ubiquitin-like"/>
    <property type="match status" value="3"/>
</dbReference>
<dbReference type="CDD" id="cd17039">
    <property type="entry name" value="Ubl_ubiquitin_like"/>
    <property type="match status" value="2"/>
</dbReference>